<dbReference type="EMBL" id="CP073249">
    <property type="protein sequence ID" value="QUF06739.1"/>
    <property type="molecule type" value="Genomic_DNA"/>
</dbReference>
<proteinExistence type="predicted"/>
<protein>
    <submittedName>
        <fullName evidence="1">Uncharacterized protein</fullName>
    </submittedName>
</protein>
<dbReference type="AlphaFoldDB" id="A0AA45R6C9"/>
<sequence>MNGEHLMVAFRDVKLIGRDESLMRVRTPHHDGAEWALTLDLPPSRKASDVIGKREALASALAVDEVRLIVERLRGDDGHAGRLALWAGDADPYAADPIPTPLATAANWDLWQPVPFGTTTRSATVNLPVVRTSLLIGAVPRQGRTFVARLPLTAAALNPMCG</sequence>
<dbReference type="Proteomes" id="UP000677152">
    <property type="component" value="Chromosome"/>
</dbReference>
<evidence type="ECO:0000313" key="2">
    <source>
        <dbReference type="Proteomes" id="UP000677152"/>
    </source>
</evidence>
<accession>A0AA45R6C9</accession>
<evidence type="ECO:0000313" key="1">
    <source>
        <dbReference type="EMBL" id="QUF06739.1"/>
    </source>
</evidence>
<name>A0AA45R6C9_9PSEU</name>
<gene>
    <name evidence="1" type="ORF">KCV87_12195</name>
</gene>
<organism evidence="1 2">
    <name type="scientific">Actinosynnema pretiosum subsp. pretiosum</name>
    <dbReference type="NCBI Taxonomy" id="103721"/>
    <lineage>
        <taxon>Bacteria</taxon>
        <taxon>Bacillati</taxon>
        <taxon>Actinomycetota</taxon>
        <taxon>Actinomycetes</taxon>
        <taxon>Pseudonocardiales</taxon>
        <taxon>Pseudonocardiaceae</taxon>
        <taxon>Actinosynnema</taxon>
    </lineage>
</organism>
<reference evidence="1" key="1">
    <citation type="submission" date="2021-04" db="EMBL/GenBank/DDBJ databases">
        <title>Genomic sequence of Actinosynnema pretiosum subsp. pretiosum ATCC 31280 (C-14919).</title>
        <authorList>
            <person name="Bai L."/>
            <person name="Wang X."/>
            <person name="Xiao Y."/>
        </authorList>
    </citation>
    <scope>NUCLEOTIDE SEQUENCE</scope>
    <source>
        <strain evidence="1">ATCC 31280</strain>
    </source>
</reference>